<proteinExistence type="predicted"/>
<keyword evidence="3" id="KW-1185">Reference proteome</keyword>
<organism evidence="2 3">
    <name type="scientific">Knufia peltigerae</name>
    <dbReference type="NCBI Taxonomy" id="1002370"/>
    <lineage>
        <taxon>Eukaryota</taxon>
        <taxon>Fungi</taxon>
        <taxon>Dikarya</taxon>
        <taxon>Ascomycota</taxon>
        <taxon>Pezizomycotina</taxon>
        <taxon>Eurotiomycetes</taxon>
        <taxon>Chaetothyriomycetidae</taxon>
        <taxon>Chaetothyriales</taxon>
        <taxon>Trichomeriaceae</taxon>
        <taxon>Knufia</taxon>
    </lineage>
</organism>
<accession>A0AA38Y4Y5</accession>
<dbReference type="AlphaFoldDB" id="A0AA38Y4Y5"/>
<feature type="compositionally biased region" description="Acidic residues" evidence="1">
    <location>
        <begin position="71"/>
        <end position="112"/>
    </location>
</feature>
<protein>
    <submittedName>
        <fullName evidence="2">Uncharacterized protein</fullName>
    </submittedName>
</protein>
<gene>
    <name evidence="2" type="ORF">H2204_006438</name>
</gene>
<sequence length="160" mass="17336">MPAGQRLDAEGVIKALCEMMATATEFQVDVAAMQAHFGVQVDRTIHRKIDNLIEPYGYRFRRGQVEKVPEPVEDEDDDDDDDDDNDDDGDEDEDMEDDDDEDDDDDDDDGDVAEAQGGVEEQAGGGATNEDVDEDMGGASDDAAAAAEEETGAVSIKIEE</sequence>
<evidence type="ECO:0000313" key="3">
    <source>
        <dbReference type="Proteomes" id="UP001172681"/>
    </source>
</evidence>
<feature type="compositionally biased region" description="Low complexity" evidence="1">
    <location>
        <begin position="113"/>
        <end position="122"/>
    </location>
</feature>
<feature type="region of interest" description="Disordered" evidence="1">
    <location>
        <begin position="59"/>
        <end position="160"/>
    </location>
</feature>
<comment type="caution">
    <text evidence="2">The sequence shown here is derived from an EMBL/GenBank/DDBJ whole genome shotgun (WGS) entry which is preliminary data.</text>
</comment>
<name>A0AA38Y4Y5_9EURO</name>
<dbReference type="EMBL" id="JAPDRN010000040">
    <property type="protein sequence ID" value="KAJ9634107.1"/>
    <property type="molecule type" value="Genomic_DNA"/>
</dbReference>
<evidence type="ECO:0000313" key="2">
    <source>
        <dbReference type="EMBL" id="KAJ9634107.1"/>
    </source>
</evidence>
<feature type="compositionally biased region" description="Low complexity" evidence="1">
    <location>
        <begin position="137"/>
        <end position="146"/>
    </location>
</feature>
<dbReference type="Proteomes" id="UP001172681">
    <property type="component" value="Unassembled WGS sequence"/>
</dbReference>
<reference evidence="2" key="1">
    <citation type="submission" date="2022-10" db="EMBL/GenBank/DDBJ databases">
        <title>Culturing micro-colonial fungi from biological soil crusts in the Mojave desert and describing Neophaeococcomyces mojavensis, and introducing the new genera and species Taxawa tesnikishii.</title>
        <authorList>
            <person name="Kurbessoian T."/>
            <person name="Stajich J.E."/>
        </authorList>
    </citation>
    <scope>NUCLEOTIDE SEQUENCE</scope>
    <source>
        <strain evidence="2">TK_35</strain>
    </source>
</reference>
<evidence type="ECO:0000256" key="1">
    <source>
        <dbReference type="SAM" id="MobiDB-lite"/>
    </source>
</evidence>